<reference evidence="2" key="1">
    <citation type="submission" date="2020-12" db="EMBL/GenBank/DDBJ databases">
        <title>Metabolic potential, ecology and presence of endohyphal bacteria is reflected in genomic diversity of Mucoromycotina.</title>
        <authorList>
            <person name="Muszewska A."/>
            <person name="Okrasinska A."/>
            <person name="Steczkiewicz K."/>
            <person name="Drgas O."/>
            <person name="Orlowska M."/>
            <person name="Perlinska-Lenart U."/>
            <person name="Aleksandrzak-Piekarczyk T."/>
            <person name="Szatraj K."/>
            <person name="Zielenkiewicz U."/>
            <person name="Pilsyk S."/>
            <person name="Malc E."/>
            <person name="Mieczkowski P."/>
            <person name="Kruszewska J.S."/>
            <person name="Biernat P."/>
            <person name="Pawlowska J."/>
        </authorList>
    </citation>
    <scope>NUCLEOTIDE SEQUENCE</scope>
    <source>
        <strain evidence="2">WA0000051536</strain>
    </source>
</reference>
<keyword evidence="1" id="KW-0812">Transmembrane</keyword>
<keyword evidence="1" id="KW-1133">Transmembrane helix</keyword>
<feature type="transmembrane region" description="Helical" evidence="1">
    <location>
        <begin position="80"/>
        <end position="98"/>
    </location>
</feature>
<dbReference type="OrthoDB" id="2245394at2759"/>
<evidence type="ECO:0000313" key="2">
    <source>
        <dbReference type="EMBL" id="KAG2178659.1"/>
    </source>
</evidence>
<name>A0A8H7UGS4_9FUNG</name>
<sequence length="495" mass="55375">MLGDCSHQHAIRPKYTDYLGAIWLLTVALPEMLLSNLGAMADDTNFGTVLASGIQDISAIAALFGTDSCESFVLDPFSGGWLYTATSGISIFGAIGLAKAGLKIAALPHWLENAGMEYTNQYLQRLYFGKSGKPEKYTKDKMKPTFEDILFDKYDFPDDLLVTTDFEPLRKWMIQGTVACIVISPFSVAAFLPFVLQVPEWMFIFPTILALGSVMCTATSFWRAFTDIQQFYTNNTRLAMRCSYTIAKKHVMLCKGIAGFGAVLIFVGYVGSFTLIQSSTSNWNIYTWLAIEIALMLTRLVVWANDFSIDDCPRILSTITVDGKRGPEVYPVEVVEPDSAFSMLNTSKNLSMAGHFGKIPVSDVPMWICWTSPSLYISLPRLHGFLMWPWNRHRNIGGFVNISKGYIEIANQFCTFAYTEDGSDSDISFGKELLAEDLEELLKDDDQLGLHDIKNAMIAQSLHTFDTLISLQQRYNSIPESILDITFEPTHGWNI</sequence>
<proteinExistence type="predicted"/>
<dbReference type="EMBL" id="JAEPRA010000011">
    <property type="protein sequence ID" value="KAG2178659.1"/>
    <property type="molecule type" value="Genomic_DNA"/>
</dbReference>
<organism evidence="2 3">
    <name type="scientific">Umbelopsis vinacea</name>
    <dbReference type="NCBI Taxonomy" id="44442"/>
    <lineage>
        <taxon>Eukaryota</taxon>
        <taxon>Fungi</taxon>
        <taxon>Fungi incertae sedis</taxon>
        <taxon>Mucoromycota</taxon>
        <taxon>Mucoromycotina</taxon>
        <taxon>Umbelopsidomycetes</taxon>
        <taxon>Umbelopsidales</taxon>
        <taxon>Umbelopsidaceae</taxon>
        <taxon>Umbelopsis</taxon>
    </lineage>
</organism>
<feature type="transmembrane region" description="Helical" evidence="1">
    <location>
        <begin position="285"/>
        <end position="304"/>
    </location>
</feature>
<feature type="transmembrane region" description="Helical" evidence="1">
    <location>
        <begin position="176"/>
        <end position="195"/>
    </location>
</feature>
<evidence type="ECO:0000313" key="3">
    <source>
        <dbReference type="Proteomes" id="UP000612746"/>
    </source>
</evidence>
<feature type="transmembrane region" description="Helical" evidence="1">
    <location>
        <begin position="201"/>
        <end position="222"/>
    </location>
</feature>
<keyword evidence="1" id="KW-0472">Membrane</keyword>
<protein>
    <submittedName>
        <fullName evidence="2">Uncharacterized protein</fullName>
    </submittedName>
</protein>
<keyword evidence="3" id="KW-1185">Reference proteome</keyword>
<feature type="transmembrane region" description="Helical" evidence="1">
    <location>
        <begin position="21"/>
        <end position="41"/>
    </location>
</feature>
<comment type="caution">
    <text evidence="2">The sequence shown here is derived from an EMBL/GenBank/DDBJ whole genome shotgun (WGS) entry which is preliminary data.</text>
</comment>
<dbReference type="Proteomes" id="UP000612746">
    <property type="component" value="Unassembled WGS sequence"/>
</dbReference>
<gene>
    <name evidence="2" type="ORF">INT44_001812</name>
</gene>
<evidence type="ECO:0000256" key="1">
    <source>
        <dbReference type="SAM" id="Phobius"/>
    </source>
</evidence>
<accession>A0A8H7UGS4</accession>
<feature type="transmembrane region" description="Helical" evidence="1">
    <location>
        <begin position="257"/>
        <end position="279"/>
    </location>
</feature>
<dbReference type="AlphaFoldDB" id="A0A8H7UGS4"/>